<dbReference type="InterPro" id="IPR046433">
    <property type="entry name" value="ActCoA_hydro"/>
</dbReference>
<name>A0ABS4FZA7_9CLOT</name>
<organism evidence="5 6">
    <name type="scientific">Youngiibacter multivorans</name>
    <dbReference type="NCBI Taxonomy" id="937251"/>
    <lineage>
        <taxon>Bacteria</taxon>
        <taxon>Bacillati</taxon>
        <taxon>Bacillota</taxon>
        <taxon>Clostridia</taxon>
        <taxon>Eubacteriales</taxon>
        <taxon>Clostridiaceae</taxon>
        <taxon>Youngiibacter</taxon>
    </lineage>
</organism>
<protein>
    <submittedName>
        <fullName evidence="5">4-hydroxybutyrate CoA-transferase</fullName>
        <ecNumber evidence="5">2.8.3.-</ecNumber>
    </submittedName>
</protein>
<comment type="similarity">
    <text evidence="1">Belongs to the acetyl-CoA hydrolase/transferase family.</text>
</comment>
<dbReference type="EC" id="2.8.3.-" evidence="5"/>
<evidence type="ECO:0000313" key="5">
    <source>
        <dbReference type="EMBL" id="MBP1917638.1"/>
    </source>
</evidence>
<dbReference type="PANTHER" id="PTHR21432">
    <property type="entry name" value="ACETYL-COA HYDROLASE-RELATED"/>
    <property type="match status" value="1"/>
</dbReference>
<dbReference type="Gene3D" id="3.40.1080.20">
    <property type="entry name" value="Acetyl-CoA hydrolase/transferase C-terminal domain"/>
    <property type="match status" value="1"/>
</dbReference>
<evidence type="ECO:0000259" key="3">
    <source>
        <dbReference type="Pfam" id="PF02550"/>
    </source>
</evidence>
<evidence type="ECO:0000256" key="2">
    <source>
        <dbReference type="ARBA" id="ARBA00022679"/>
    </source>
</evidence>
<comment type="caution">
    <text evidence="5">The sequence shown here is derived from an EMBL/GenBank/DDBJ whole genome shotgun (WGS) entry which is preliminary data.</text>
</comment>
<dbReference type="Pfam" id="PF02550">
    <property type="entry name" value="AcetylCoA_hydro"/>
    <property type="match status" value="1"/>
</dbReference>
<dbReference type="Gene3D" id="3.40.1080.10">
    <property type="entry name" value="Glutaconate Coenzyme A-transferase"/>
    <property type="match status" value="1"/>
</dbReference>
<keyword evidence="6" id="KW-1185">Reference proteome</keyword>
<proteinExistence type="inferred from homology"/>
<keyword evidence="2 5" id="KW-0808">Transferase</keyword>
<evidence type="ECO:0000259" key="4">
    <source>
        <dbReference type="Pfam" id="PF13336"/>
    </source>
</evidence>
<reference evidence="5 6" key="1">
    <citation type="submission" date="2021-03" db="EMBL/GenBank/DDBJ databases">
        <title>Genomic Encyclopedia of Type Strains, Phase IV (KMG-IV): sequencing the most valuable type-strain genomes for metagenomic binning, comparative biology and taxonomic classification.</title>
        <authorList>
            <person name="Goeker M."/>
        </authorList>
    </citation>
    <scope>NUCLEOTIDE SEQUENCE [LARGE SCALE GENOMIC DNA]</scope>
    <source>
        <strain evidence="5 6">DSM 6139</strain>
    </source>
</reference>
<dbReference type="InterPro" id="IPR037171">
    <property type="entry name" value="NagB/RpiA_transferase-like"/>
</dbReference>
<dbReference type="EMBL" id="JAGGKC010000001">
    <property type="protein sequence ID" value="MBP1917638.1"/>
    <property type="molecule type" value="Genomic_DNA"/>
</dbReference>
<feature type="domain" description="Acetyl-CoA hydrolase/transferase N-terminal" evidence="3">
    <location>
        <begin position="4"/>
        <end position="180"/>
    </location>
</feature>
<dbReference type="PANTHER" id="PTHR21432:SF20">
    <property type="entry name" value="ACETYL-COA HYDROLASE"/>
    <property type="match status" value="1"/>
</dbReference>
<feature type="domain" description="Acetyl-CoA hydrolase/transferase C-terminal" evidence="4">
    <location>
        <begin position="273"/>
        <end position="429"/>
    </location>
</feature>
<dbReference type="Gene3D" id="3.30.750.70">
    <property type="entry name" value="4-hydroxybutyrate coenzyme like domains"/>
    <property type="match status" value="1"/>
</dbReference>
<dbReference type="InterPro" id="IPR026888">
    <property type="entry name" value="AcetylCoA_hyd_C"/>
</dbReference>
<evidence type="ECO:0000256" key="1">
    <source>
        <dbReference type="ARBA" id="ARBA00009632"/>
    </source>
</evidence>
<dbReference type="Proteomes" id="UP001519271">
    <property type="component" value="Unassembled WGS sequence"/>
</dbReference>
<dbReference type="Pfam" id="PF13336">
    <property type="entry name" value="AcetylCoA_hyd_C"/>
    <property type="match status" value="1"/>
</dbReference>
<dbReference type="GO" id="GO:0016740">
    <property type="term" value="F:transferase activity"/>
    <property type="evidence" value="ECO:0007669"/>
    <property type="project" value="UniProtKB-KW"/>
</dbReference>
<dbReference type="SUPFAM" id="SSF100950">
    <property type="entry name" value="NagB/RpiA/CoA transferase-like"/>
    <property type="match status" value="2"/>
</dbReference>
<gene>
    <name evidence="5" type="ORF">J2Z34_000101</name>
</gene>
<sequence length="438" mass="48236">MEWKEEYHKKLKTAAEAVKCVRSGDRVFIGAASSIAQSLADALYERMDELKGVTLSGALILTPQKCFEKSAKGHFSFSTFFMGPQERIGFENGVVEYCSIHLSRIDHWCRTVARPNIAFLDVSKPDDEGYVSFGATGPALFSSIIEACETIVLQVNDRTPYVYGQESRMHISEVDIIIETSHQQPFVRDSEPNDEEKAIASHIISQIPDGATIQLGIGRIAGAVGYGLGNHRDLGVHTELMTDSMKYLYEKGVITGRKKRLLPGKMTASFTFGSPELYDFLDRNNDMHFAPYTYVNNPYTIAQLDDFMSINTALMVDLTGQVYSESLGTTQYSGTGGQLDFVRGAQMSKGGKSFIALSSSVDSRKLGKTSRIVLSAPAGTAVTTPRTEVQYVVTEFGCVNLKDLTMQKRALALIELAHPDFREELIEQAVKSGLLVKG</sequence>
<dbReference type="RefSeq" id="WP_209457885.1">
    <property type="nucleotide sequence ID" value="NZ_JAGGKC010000001.1"/>
</dbReference>
<accession>A0ABS4FZA7</accession>
<dbReference type="InterPro" id="IPR038460">
    <property type="entry name" value="AcetylCoA_hyd_C_sf"/>
</dbReference>
<dbReference type="InterPro" id="IPR003702">
    <property type="entry name" value="ActCoA_hydro_N"/>
</dbReference>
<evidence type="ECO:0000313" key="6">
    <source>
        <dbReference type="Proteomes" id="UP001519271"/>
    </source>
</evidence>